<accession>A0A9D4S777</accession>
<gene>
    <name evidence="1" type="ORF">DPMN_016454</name>
</gene>
<organism evidence="1 2">
    <name type="scientific">Dreissena polymorpha</name>
    <name type="common">Zebra mussel</name>
    <name type="synonym">Mytilus polymorpha</name>
    <dbReference type="NCBI Taxonomy" id="45954"/>
    <lineage>
        <taxon>Eukaryota</taxon>
        <taxon>Metazoa</taxon>
        <taxon>Spiralia</taxon>
        <taxon>Lophotrochozoa</taxon>
        <taxon>Mollusca</taxon>
        <taxon>Bivalvia</taxon>
        <taxon>Autobranchia</taxon>
        <taxon>Heteroconchia</taxon>
        <taxon>Euheterodonta</taxon>
        <taxon>Imparidentia</taxon>
        <taxon>Neoheterodontei</taxon>
        <taxon>Myida</taxon>
        <taxon>Dreissenoidea</taxon>
        <taxon>Dreissenidae</taxon>
        <taxon>Dreissena</taxon>
    </lineage>
</organism>
<dbReference type="EMBL" id="JAIWYP010000001">
    <property type="protein sequence ID" value="KAH3892337.1"/>
    <property type="molecule type" value="Genomic_DNA"/>
</dbReference>
<sequence length="175" mass="20164">MDFEEATFNISSSLAMKIHSDGDYCVPTITLCGLQKLTLSLQKWKQLTKDSNSILLAIDGINEESFGYESEWCLGGNFYVTIHRSIQETSHLSAIVDIRKRTKIHGKIIDSDEGILLTYSEFRQLMKLTSIVEKLIPELVNLRPCWEGDDHYNQLGALMCPECNPYEYMNWLEYR</sequence>
<reference evidence="1" key="1">
    <citation type="journal article" date="2019" name="bioRxiv">
        <title>The Genome of the Zebra Mussel, Dreissena polymorpha: A Resource for Invasive Species Research.</title>
        <authorList>
            <person name="McCartney M.A."/>
            <person name="Auch B."/>
            <person name="Kono T."/>
            <person name="Mallez S."/>
            <person name="Zhang Y."/>
            <person name="Obille A."/>
            <person name="Becker A."/>
            <person name="Abrahante J.E."/>
            <person name="Garbe J."/>
            <person name="Badalamenti J.P."/>
            <person name="Herman A."/>
            <person name="Mangelson H."/>
            <person name="Liachko I."/>
            <person name="Sullivan S."/>
            <person name="Sone E.D."/>
            <person name="Koren S."/>
            <person name="Silverstein K.A.T."/>
            <person name="Beckman K.B."/>
            <person name="Gohl D.M."/>
        </authorList>
    </citation>
    <scope>NUCLEOTIDE SEQUENCE</scope>
    <source>
        <strain evidence="1">Duluth1</strain>
        <tissue evidence="1">Whole animal</tissue>
    </source>
</reference>
<evidence type="ECO:0000313" key="2">
    <source>
        <dbReference type="Proteomes" id="UP000828390"/>
    </source>
</evidence>
<name>A0A9D4S777_DREPO</name>
<dbReference type="Proteomes" id="UP000828390">
    <property type="component" value="Unassembled WGS sequence"/>
</dbReference>
<proteinExistence type="predicted"/>
<reference evidence="1" key="2">
    <citation type="submission" date="2020-11" db="EMBL/GenBank/DDBJ databases">
        <authorList>
            <person name="McCartney M.A."/>
            <person name="Auch B."/>
            <person name="Kono T."/>
            <person name="Mallez S."/>
            <person name="Becker A."/>
            <person name="Gohl D.M."/>
            <person name="Silverstein K.A.T."/>
            <person name="Koren S."/>
            <person name="Bechman K.B."/>
            <person name="Herman A."/>
            <person name="Abrahante J.E."/>
            <person name="Garbe J."/>
        </authorList>
    </citation>
    <scope>NUCLEOTIDE SEQUENCE</scope>
    <source>
        <strain evidence="1">Duluth1</strain>
        <tissue evidence="1">Whole animal</tissue>
    </source>
</reference>
<dbReference type="AlphaFoldDB" id="A0A9D4S777"/>
<keyword evidence="2" id="KW-1185">Reference proteome</keyword>
<protein>
    <submittedName>
        <fullName evidence="1">Uncharacterized protein</fullName>
    </submittedName>
</protein>
<comment type="caution">
    <text evidence="1">The sequence shown here is derived from an EMBL/GenBank/DDBJ whole genome shotgun (WGS) entry which is preliminary data.</text>
</comment>
<evidence type="ECO:0000313" key="1">
    <source>
        <dbReference type="EMBL" id="KAH3892337.1"/>
    </source>
</evidence>